<gene>
    <name evidence="3" type="primary">FAM76B</name>
</gene>
<keyword evidence="2" id="KW-0175">Coiled coil</keyword>
<dbReference type="Ensembl" id="ENSFCTT00005031327.1">
    <property type="protein sequence ID" value="ENSFCTP00005020607.1"/>
    <property type="gene ID" value="ENSFCTG00005011204.1"/>
</dbReference>
<dbReference type="Pfam" id="PF16046">
    <property type="entry name" value="FAM76"/>
    <property type="match status" value="1"/>
</dbReference>
<keyword evidence="4" id="KW-1185">Reference proteome</keyword>
<dbReference type="GeneTree" id="ENSGT00940000159074"/>
<name>A0ABI7XDJ9_FELCA</name>
<protein>
    <submittedName>
        <fullName evidence="3">Uncharacterized protein</fullName>
    </submittedName>
</protein>
<proteinExistence type="inferred from homology"/>
<evidence type="ECO:0000256" key="2">
    <source>
        <dbReference type="ARBA" id="ARBA00023054"/>
    </source>
</evidence>
<accession>A0ABI7XDJ9</accession>
<dbReference type="Proteomes" id="UP000823872">
    <property type="component" value="Chromosome D1"/>
</dbReference>
<reference evidence="3" key="3">
    <citation type="submission" date="2025-09" db="UniProtKB">
        <authorList>
            <consortium name="Ensembl"/>
        </authorList>
    </citation>
    <scope>IDENTIFICATION</scope>
    <source>
        <strain evidence="3">breed Abyssinian</strain>
    </source>
</reference>
<sequence length="63" mass="6782">MAASALYACTKCTQRYPFEELSQGQQLCKESEATGLGTECSMIWSSSHPIKAGMLSVSNGAKY</sequence>
<evidence type="ECO:0000313" key="4">
    <source>
        <dbReference type="Proteomes" id="UP000823872"/>
    </source>
</evidence>
<organism evidence="3 4">
    <name type="scientific">Felis catus</name>
    <name type="common">Cat</name>
    <name type="synonym">Felis silvestris catus</name>
    <dbReference type="NCBI Taxonomy" id="9685"/>
    <lineage>
        <taxon>Eukaryota</taxon>
        <taxon>Metazoa</taxon>
        <taxon>Chordata</taxon>
        <taxon>Craniata</taxon>
        <taxon>Vertebrata</taxon>
        <taxon>Euteleostomi</taxon>
        <taxon>Mammalia</taxon>
        <taxon>Eutheria</taxon>
        <taxon>Laurasiatheria</taxon>
        <taxon>Carnivora</taxon>
        <taxon>Feliformia</taxon>
        <taxon>Felidae</taxon>
        <taxon>Felinae</taxon>
        <taxon>Felis</taxon>
    </lineage>
</organism>
<evidence type="ECO:0000313" key="3">
    <source>
        <dbReference type="Ensembl" id="ENSFCTP00005020607.1"/>
    </source>
</evidence>
<comment type="similarity">
    <text evidence="1">Belongs to the FAM76 family.</text>
</comment>
<reference evidence="3" key="2">
    <citation type="submission" date="2025-08" db="UniProtKB">
        <authorList>
            <consortium name="Ensembl"/>
        </authorList>
    </citation>
    <scope>IDENTIFICATION</scope>
    <source>
        <strain evidence="3">breed Abyssinian</strain>
    </source>
</reference>
<dbReference type="InterPro" id="IPR032017">
    <property type="entry name" value="FAM76"/>
</dbReference>
<evidence type="ECO:0000256" key="1">
    <source>
        <dbReference type="ARBA" id="ARBA00009097"/>
    </source>
</evidence>
<reference evidence="3 4" key="1">
    <citation type="submission" date="2021-02" db="EMBL/GenBank/DDBJ databases">
        <title>Safari Cat Assemblies.</title>
        <authorList>
            <person name="Bredemeyer K.R."/>
            <person name="Murphy W.J."/>
        </authorList>
    </citation>
    <scope>NUCLEOTIDE SEQUENCE [LARGE SCALE GENOMIC DNA]</scope>
</reference>